<organism evidence="1 2">
    <name type="scientific">Vigna angularis var. angularis</name>
    <dbReference type="NCBI Taxonomy" id="157739"/>
    <lineage>
        <taxon>Eukaryota</taxon>
        <taxon>Viridiplantae</taxon>
        <taxon>Streptophyta</taxon>
        <taxon>Embryophyta</taxon>
        <taxon>Tracheophyta</taxon>
        <taxon>Spermatophyta</taxon>
        <taxon>Magnoliopsida</taxon>
        <taxon>eudicotyledons</taxon>
        <taxon>Gunneridae</taxon>
        <taxon>Pentapetalae</taxon>
        <taxon>rosids</taxon>
        <taxon>fabids</taxon>
        <taxon>Fabales</taxon>
        <taxon>Fabaceae</taxon>
        <taxon>Papilionoideae</taxon>
        <taxon>50 kb inversion clade</taxon>
        <taxon>NPAAA clade</taxon>
        <taxon>indigoferoid/millettioid clade</taxon>
        <taxon>Phaseoleae</taxon>
        <taxon>Vigna</taxon>
    </lineage>
</organism>
<dbReference type="Proteomes" id="UP000291084">
    <property type="component" value="Chromosome 1"/>
</dbReference>
<dbReference type="EMBL" id="AP015034">
    <property type="protein sequence ID" value="BAT76967.1"/>
    <property type="molecule type" value="Genomic_DNA"/>
</dbReference>
<accession>A0A0S3R8P1</accession>
<proteinExistence type="predicted"/>
<sequence>MHLHATTAPPSTPTTFSNSCNNAAAPDLLHFPPMQTSILFSELVVTTPLSLLIPPSLTLLTETSLLEHKSMASRREFPSSTMGVILVIGDSSTGAAGATTLTPTPDLKLFMSTT</sequence>
<name>A0A0S3R8P1_PHAAN</name>
<reference evidence="1 2" key="1">
    <citation type="journal article" date="2015" name="Sci. Rep.">
        <title>The power of single molecule real-time sequencing technology in the de novo assembly of a eukaryotic genome.</title>
        <authorList>
            <person name="Sakai H."/>
            <person name="Naito K."/>
            <person name="Ogiso-Tanaka E."/>
            <person name="Takahashi Y."/>
            <person name="Iseki K."/>
            <person name="Muto C."/>
            <person name="Satou K."/>
            <person name="Teruya K."/>
            <person name="Shiroma A."/>
            <person name="Shimoji M."/>
            <person name="Hirano T."/>
            <person name="Itoh T."/>
            <person name="Kaga A."/>
            <person name="Tomooka N."/>
        </authorList>
    </citation>
    <scope>NUCLEOTIDE SEQUENCE [LARGE SCALE GENOMIC DNA]</scope>
    <source>
        <strain evidence="2">cv. Shumari</strain>
    </source>
</reference>
<dbReference type="AlphaFoldDB" id="A0A0S3R8P1"/>
<evidence type="ECO:0000313" key="1">
    <source>
        <dbReference type="EMBL" id="BAT76967.1"/>
    </source>
</evidence>
<gene>
    <name evidence="1" type="primary">Vigan.01G504100</name>
    <name evidence="1" type="ORF">VIGAN_01504100</name>
</gene>
<keyword evidence="2" id="KW-1185">Reference proteome</keyword>
<evidence type="ECO:0000313" key="2">
    <source>
        <dbReference type="Proteomes" id="UP000291084"/>
    </source>
</evidence>
<protein>
    <submittedName>
        <fullName evidence="1">Uncharacterized protein</fullName>
    </submittedName>
</protein>